<name>A0A4Z0ZY18_9LEPT</name>
<organism evidence="2 3">
    <name type="scientific">Leptospira jelokensis</name>
    <dbReference type="NCBI Taxonomy" id="2484931"/>
    <lineage>
        <taxon>Bacteria</taxon>
        <taxon>Pseudomonadati</taxon>
        <taxon>Spirochaetota</taxon>
        <taxon>Spirochaetia</taxon>
        <taxon>Leptospirales</taxon>
        <taxon>Leptospiraceae</taxon>
        <taxon>Leptospira</taxon>
    </lineage>
</organism>
<feature type="transmembrane region" description="Helical" evidence="1">
    <location>
        <begin position="12"/>
        <end position="34"/>
    </location>
</feature>
<keyword evidence="1" id="KW-0812">Transmembrane</keyword>
<evidence type="ECO:0000256" key="1">
    <source>
        <dbReference type="SAM" id="Phobius"/>
    </source>
</evidence>
<proteinExistence type="predicted"/>
<evidence type="ECO:0000313" key="2">
    <source>
        <dbReference type="EMBL" id="TGL58638.1"/>
    </source>
</evidence>
<feature type="transmembrane region" description="Helical" evidence="1">
    <location>
        <begin position="55"/>
        <end position="74"/>
    </location>
</feature>
<dbReference type="RefSeq" id="WP_135645136.1">
    <property type="nucleotide sequence ID" value="NZ_RQGH01000035.1"/>
</dbReference>
<protein>
    <submittedName>
        <fullName evidence="2">Uncharacterized protein</fullName>
    </submittedName>
</protein>
<feature type="transmembrane region" description="Helical" evidence="1">
    <location>
        <begin position="80"/>
        <end position="104"/>
    </location>
</feature>
<keyword evidence="1" id="KW-1133">Transmembrane helix</keyword>
<reference evidence="2" key="1">
    <citation type="journal article" date="2019" name="PLoS Negl. Trop. Dis.">
        <title>Revisiting the worldwide diversity of Leptospira species in the environment.</title>
        <authorList>
            <person name="Vincent A.T."/>
            <person name="Schiettekatte O."/>
            <person name="Bourhy P."/>
            <person name="Veyrier F.J."/>
            <person name="Picardeau M."/>
        </authorList>
    </citation>
    <scope>NUCLEOTIDE SEQUENCE [LARGE SCALE GENOMIC DNA]</scope>
    <source>
        <strain evidence="2">201702451</strain>
    </source>
</reference>
<gene>
    <name evidence="2" type="ORF">EHQ62_17240</name>
</gene>
<accession>A0A4Z0ZY18</accession>
<dbReference type="Proteomes" id="UP000297567">
    <property type="component" value="Unassembled WGS sequence"/>
</dbReference>
<dbReference type="EMBL" id="RQGH01000035">
    <property type="protein sequence ID" value="TGL58638.1"/>
    <property type="molecule type" value="Genomic_DNA"/>
</dbReference>
<dbReference type="AlphaFoldDB" id="A0A4Z0ZY18"/>
<keyword evidence="1" id="KW-0472">Membrane</keyword>
<sequence>MDSIGFIDVIWGYAKAIFDFGYMLAIFFICLYLFRFSPWSIDFEAGKKKQKWTMYIGIVLGVIFVSLKFALIGFSQEIWVYHVNLIISFCTITSIYDYLASYLIKKLELLNRKEENHE</sequence>
<keyword evidence="3" id="KW-1185">Reference proteome</keyword>
<evidence type="ECO:0000313" key="3">
    <source>
        <dbReference type="Proteomes" id="UP000297567"/>
    </source>
</evidence>
<comment type="caution">
    <text evidence="2">The sequence shown here is derived from an EMBL/GenBank/DDBJ whole genome shotgun (WGS) entry which is preliminary data.</text>
</comment>